<feature type="transmembrane region" description="Helical" evidence="10">
    <location>
        <begin position="359"/>
        <end position="377"/>
    </location>
</feature>
<evidence type="ECO:0000313" key="14">
    <source>
        <dbReference type="EMBL" id="MEB3430078.1"/>
    </source>
</evidence>
<feature type="transmembrane region" description="Helical" evidence="10">
    <location>
        <begin position="172"/>
        <end position="190"/>
    </location>
</feature>
<dbReference type="GO" id="GO:0005886">
    <property type="term" value="C:plasma membrane"/>
    <property type="evidence" value="ECO:0007669"/>
    <property type="project" value="UniProtKB-SubCell"/>
</dbReference>
<proteinExistence type="inferred from homology"/>
<evidence type="ECO:0000313" key="15">
    <source>
        <dbReference type="Proteomes" id="UP001357733"/>
    </source>
</evidence>
<feature type="transmembrane region" description="Helical" evidence="10">
    <location>
        <begin position="383"/>
        <end position="407"/>
    </location>
</feature>
<dbReference type="InterPro" id="IPR023201">
    <property type="entry name" value="SecY_dom_sf"/>
</dbReference>
<accession>A0AAW9MYU3</accession>
<keyword evidence="10" id="KW-1003">Cell membrane</keyword>
<dbReference type="InterPro" id="IPR030659">
    <property type="entry name" value="SecY_CS"/>
</dbReference>
<feature type="transmembrane region" description="Helical" evidence="10">
    <location>
        <begin position="114"/>
        <end position="138"/>
    </location>
</feature>
<reference evidence="14 15" key="1">
    <citation type="submission" date="2024-01" db="EMBL/GenBank/DDBJ databases">
        <title>Complete genome sequence of Citroniella saccharovorans strain M6.X9, isolated from human fecal sample.</title>
        <authorList>
            <person name="Cheng G."/>
            <person name="Westerholm M."/>
            <person name="Schnurer A."/>
        </authorList>
    </citation>
    <scope>NUCLEOTIDE SEQUENCE [LARGE SCALE GENOMIC DNA]</scope>
    <source>
        <strain evidence="14 15">DSM 29873</strain>
    </source>
</reference>
<keyword evidence="8 10" id="KW-0472">Membrane</keyword>
<organism evidence="14 15">
    <name type="scientific">Citroniella saccharovorans</name>
    <dbReference type="NCBI Taxonomy" id="2053367"/>
    <lineage>
        <taxon>Bacteria</taxon>
        <taxon>Bacillati</taxon>
        <taxon>Bacillota</taxon>
        <taxon>Tissierellia</taxon>
        <taxon>Tissierellales</taxon>
        <taxon>Peptoniphilaceae</taxon>
        <taxon>Citroniella</taxon>
    </lineage>
</organism>
<dbReference type="PROSITE" id="PS00756">
    <property type="entry name" value="SECY_2"/>
    <property type="match status" value="1"/>
</dbReference>
<keyword evidence="4 10" id="KW-0812">Transmembrane</keyword>
<evidence type="ECO:0000256" key="3">
    <source>
        <dbReference type="ARBA" id="ARBA00022448"/>
    </source>
</evidence>
<evidence type="ECO:0000256" key="5">
    <source>
        <dbReference type="ARBA" id="ARBA00022927"/>
    </source>
</evidence>
<comment type="function">
    <text evidence="10 11">The central subunit of the protein translocation channel SecYEG. Consists of two halves formed by TMs 1-5 and 6-10. These two domains form a lateral gate at the front which open onto the bilayer between TMs 2 and 7, and are clamped together by SecE at the back. The channel is closed by both a pore ring composed of hydrophobic SecY resides and a short helix (helix 2A) on the extracellular side of the membrane which forms a plug. The plug probably moves laterally to allow the channel to open. The ring and the pore may move independently.</text>
</comment>
<dbReference type="PIRSF" id="PIRSF004557">
    <property type="entry name" value="SecY"/>
    <property type="match status" value="1"/>
</dbReference>
<dbReference type="InterPro" id="IPR002208">
    <property type="entry name" value="SecY/SEC61-alpha"/>
</dbReference>
<comment type="subcellular location">
    <subcellularLocation>
        <location evidence="10">Cell membrane</location>
        <topology evidence="10">Multi-pass membrane protein</topology>
    </subcellularLocation>
    <subcellularLocation>
        <location evidence="1 12">Membrane</location>
        <topology evidence="1 12">Multi-pass membrane protein</topology>
    </subcellularLocation>
</comment>
<comment type="caution">
    <text evidence="10">Lacks conserved residue(s) required for the propagation of feature annotation.</text>
</comment>
<dbReference type="PROSITE" id="PS00755">
    <property type="entry name" value="SECY_1"/>
    <property type="match status" value="1"/>
</dbReference>
<dbReference type="Pfam" id="PF00344">
    <property type="entry name" value="SecY"/>
    <property type="match status" value="1"/>
</dbReference>
<dbReference type="FunFam" id="1.10.3370.10:FF:000001">
    <property type="entry name" value="Preprotein translocase subunit SecY"/>
    <property type="match status" value="1"/>
</dbReference>
<dbReference type="EMBL" id="JAYKOT010000003">
    <property type="protein sequence ID" value="MEB3430078.1"/>
    <property type="molecule type" value="Genomic_DNA"/>
</dbReference>
<dbReference type="AlphaFoldDB" id="A0AAW9MYU3"/>
<dbReference type="RefSeq" id="WP_324620238.1">
    <property type="nucleotide sequence ID" value="NZ_JAYKOT010000003.1"/>
</dbReference>
<dbReference type="Proteomes" id="UP001357733">
    <property type="component" value="Unassembled WGS sequence"/>
</dbReference>
<dbReference type="HAMAP" id="MF_01465">
    <property type="entry name" value="SecY"/>
    <property type="match status" value="1"/>
</dbReference>
<evidence type="ECO:0000256" key="12">
    <source>
        <dbReference type="RuleBase" id="RU003484"/>
    </source>
</evidence>
<comment type="similarity">
    <text evidence="2 10 13">Belongs to the SecY/SEC61-alpha family.</text>
</comment>
<feature type="transmembrane region" description="Helical" evidence="10">
    <location>
        <begin position="210"/>
        <end position="228"/>
    </location>
</feature>
<name>A0AAW9MYU3_9FIRM</name>
<keyword evidence="3 10" id="KW-0813">Transport</keyword>
<dbReference type="GO" id="GO:0043952">
    <property type="term" value="P:protein transport by the Sec complex"/>
    <property type="evidence" value="ECO:0007669"/>
    <property type="project" value="UniProtKB-UniRule"/>
</dbReference>
<evidence type="ECO:0000256" key="4">
    <source>
        <dbReference type="ARBA" id="ARBA00022692"/>
    </source>
</evidence>
<evidence type="ECO:0000256" key="2">
    <source>
        <dbReference type="ARBA" id="ARBA00005751"/>
    </source>
</evidence>
<keyword evidence="6 10" id="KW-1133">Transmembrane helix</keyword>
<dbReference type="Gene3D" id="1.10.3370.10">
    <property type="entry name" value="SecY subunit domain"/>
    <property type="match status" value="1"/>
</dbReference>
<evidence type="ECO:0000256" key="13">
    <source>
        <dbReference type="RuleBase" id="RU004349"/>
    </source>
</evidence>
<sequence length="425" mass="46553">MFKTFNNALKVKEIRQRLLFTLLMIVVFRLGNAIPVPFVDSSILKGIFNQMGGNILSFMDLLSGGSLGKFSIFALSIYPYITSSIILQLLTYAIPSLEELSKEGEAGQKKIQMYTRYGAVILSVLEGIAISNTLFAQAIVAKGFIQEAAIILVVVAGSMFLVWLGDLITEKGIGNGISILIFIGIVSRLPHTARLWGKGVINGTINPIKAILILATILLVIVGVILISEGERRITVQYAKRVVGRKMYGGQSTHIPMKVNMGGVMPIIFASSLLALPQTLGLLIGGGFRTFADKYFSMSMMPGVVIMNVLAVLLIFVFAYFYTAIQFNVVEYSKNLQQQGGFIPGIRPGRPTGEYMNRILTRITFVGALALAILYVLPTILSAIFSLNIQFGGTSIIIVVGVVLETFRQMESMLLMRHYKGFLNK</sequence>
<evidence type="ECO:0000256" key="6">
    <source>
        <dbReference type="ARBA" id="ARBA00022989"/>
    </source>
</evidence>
<protein>
    <recommendedName>
        <fullName evidence="9 10">Protein translocase subunit SecY</fullName>
    </recommendedName>
</protein>
<keyword evidence="5 10" id="KW-0653">Protein transport</keyword>
<evidence type="ECO:0000256" key="10">
    <source>
        <dbReference type="HAMAP-Rule" id="MF_01465"/>
    </source>
</evidence>
<comment type="caution">
    <text evidence="14">The sequence shown here is derived from an EMBL/GenBank/DDBJ whole genome shotgun (WGS) entry which is preliminary data.</text>
</comment>
<feature type="transmembrane region" description="Helical" evidence="10">
    <location>
        <begin position="70"/>
        <end position="94"/>
    </location>
</feature>
<feature type="transmembrane region" description="Helical" evidence="10">
    <location>
        <begin position="267"/>
        <end position="288"/>
    </location>
</feature>
<dbReference type="GO" id="GO:0006605">
    <property type="term" value="P:protein targeting"/>
    <property type="evidence" value="ECO:0007669"/>
    <property type="project" value="UniProtKB-UniRule"/>
</dbReference>
<dbReference type="PRINTS" id="PR00303">
    <property type="entry name" value="SECYTRNLCASE"/>
</dbReference>
<keyword evidence="7 10" id="KW-0811">Translocation</keyword>
<dbReference type="SUPFAM" id="SSF103491">
    <property type="entry name" value="Preprotein translocase SecY subunit"/>
    <property type="match status" value="1"/>
</dbReference>
<evidence type="ECO:0000256" key="11">
    <source>
        <dbReference type="RuleBase" id="RU000537"/>
    </source>
</evidence>
<dbReference type="PANTHER" id="PTHR10906">
    <property type="entry name" value="SECY/SEC61-ALPHA FAMILY MEMBER"/>
    <property type="match status" value="1"/>
</dbReference>
<gene>
    <name evidence="10 14" type="primary">secY</name>
    <name evidence="14" type="ORF">VLK81_08770</name>
</gene>
<evidence type="ECO:0000256" key="8">
    <source>
        <dbReference type="ARBA" id="ARBA00023136"/>
    </source>
</evidence>
<dbReference type="NCBIfam" id="TIGR00967">
    <property type="entry name" value="3a0501s007"/>
    <property type="match status" value="1"/>
</dbReference>
<evidence type="ECO:0000256" key="9">
    <source>
        <dbReference type="ARBA" id="ARBA00039733"/>
    </source>
</evidence>
<evidence type="ECO:0000256" key="1">
    <source>
        <dbReference type="ARBA" id="ARBA00004141"/>
    </source>
</evidence>
<feature type="transmembrane region" description="Helical" evidence="10">
    <location>
        <begin position="300"/>
        <end position="322"/>
    </location>
</feature>
<dbReference type="GO" id="GO:0065002">
    <property type="term" value="P:intracellular protein transmembrane transport"/>
    <property type="evidence" value="ECO:0007669"/>
    <property type="project" value="UniProtKB-UniRule"/>
</dbReference>
<dbReference type="InterPro" id="IPR026593">
    <property type="entry name" value="SecY"/>
</dbReference>
<evidence type="ECO:0000256" key="7">
    <source>
        <dbReference type="ARBA" id="ARBA00023010"/>
    </source>
</evidence>
<comment type="subunit">
    <text evidence="10">Component of the Sec protein translocase complex. Heterotrimer consisting of SecY, SecE and SecG subunits. The heterotrimers can form oligomers, although 1 heterotrimer is thought to be able to translocate proteins. Interacts with the ribosome. Interacts with SecDF, and other proteins may be involved. Interacts with SecA.</text>
</comment>
<keyword evidence="15" id="KW-1185">Reference proteome</keyword>
<feature type="transmembrane region" description="Helical" evidence="10">
    <location>
        <begin position="144"/>
        <end position="165"/>
    </location>
</feature>